<reference evidence="1" key="2">
    <citation type="submission" date="2015-02" db="UniProtKB">
        <authorList>
            <consortium name="EnsemblMetazoa"/>
        </authorList>
    </citation>
    <scope>IDENTIFICATION</scope>
</reference>
<accession>T1JK16</accession>
<organism evidence="1 2">
    <name type="scientific">Strigamia maritima</name>
    <name type="common">European centipede</name>
    <name type="synonym">Geophilus maritimus</name>
    <dbReference type="NCBI Taxonomy" id="126957"/>
    <lineage>
        <taxon>Eukaryota</taxon>
        <taxon>Metazoa</taxon>
        <taxon>Ecdysozoa</taxon>
        <taxon>Arthropoda</taxon>
        <taxon>Myriapoda</taxon>
        <taxon>Chilopoda</taxon>
        <taxon>Pleurostigmophora</taxon>
        <taxon>Geophilomorpha</taxon>
        <taxon>Linotaeniidae</taxon>
        <taxon>Strigamia</taxon>
    </lineage>
</organism>
<reference evidence="2" key="1">
    <citation type="submission" date="2011-05" db="EMBL/GenBank/DDBJ databases">
        <authorList>
            <person name="Richards S.R."/>
            <person name="Qu J."/>
            <person name="Jiang H."/>
            <person name="Jhangiani S.N."/>
            <person name="Agravi P."/>
            <person name="Goodspeed R."/>
            <person name="Gross S."/>
            <person name="Mandapat C."/>
            <person name="Jackson L."/>
            <person name="Mathew T."/>
            <person name="Pu L."/>
            <person name="Thornton R."/>
            <person name="Saada N."/>
            <person name="Wilczek-Boney K.B."/>
            <person name="Lee S."/>
            <person name="Kovar C."/>
            <person name="Wu Y."/>
            <person name="Scherer S.E."/>
            <person name="Worley K.C."/>
            <person name="Muzny D.M."/>
            <person name="Gibbs R."/>
        </authorList>
    </citation>
    <scope>NUCLEOTIDE SEQUENCE</scope>
    <source>
        <strain evidence="2">Brora</strain>
    </source>
</reference>
<proteinExistence type="predicted"/>
<dbReference type="EMBL" id="JH431783">
    <property type="status" value="NOT_ANNOTATED_CDS"/>
    <property type="molecule type" value="Genomic_DNA"/>
</dbReference>
<protein>
    <submittedName>
        <fullName evidence="1">Uncharacterized protein</fullName>
    </submittedName>
</protein>
<dbReference type="EnsemblMetazoa" id="SMAR014196-RA">
    <property type="protein sequence ID" value="SMAR014196-PA"/>
    <property type="gene ID" value="SMAR014196"/>
</dbReference>
<dbReference type="AlphaFoldDB" id="T1JK16"/>
<keyword evidence="2" id="KW-1185">Reference proteome</keyword>
<evidence type="ECO:0000313" key="2">
    <source>
        <dbReference type="Proteomes" id="UP000014500"/>
    </source>
</evidence>
<dbReference type="Proteomes" id="UP000014500">
    <property type="component" value="Unassembled WGS sequence"/>
</dbReference>
<dbReference type="HOGENOM" id="CLU_2820016_0_0_1"/>
<evidence type="ECO:0000313" key="1">
    <source>
        <dbReference type="EnsemblMetazoa" id="SMAR014196-PA"/>
    </source>
</evidence>
<sequence>SFPSGGVCRFCCVVVVKSWKSDKIVFLKQKNAADSVLLLDARFYDNILIGTRFFKTGSRLFACHFTV</sequence>
<name>T1JK16_STRMM</name>